<dbReference type="PANTHER" id="PTHR40396:SF1">
    <property type="entry name" value="ATPASE AAA-TYPE CORE DOMAIN-CONTAINING PROTEIN"/>
    <property type="match status" value="1"/>
</dbReference>
<evidence type="ECO:0000313" key="3">
    <source>
        <dbReference type="Proteomes" id="UP000244197"/>
    </source>
</evidence>
<evidence type="ECO:0000259" key="1">
    <source>
        <dbReference type="Pfam" id="PF13304"/>
    </source>
</evidence>
<evidence type="ECO:0000313" key="2">
    <source>
        <dbReference type="EMBL" id="PTP36315.1"/>
    </source>
</evidence>
<organism evidence="2 3">
    <name type="scientific">Vibrio splendidus</name>
    <dbReference type="NCBI Taxonomy" id="29497"/>
    <lineage>
        <taxon>Bacteria</taxon>
        <taxon>Pseudomonadati</taxon>
        <taxon>Pseudomonadota</taxon>
        <taxon>Gammaproteobacteria</taxon>
        <taxon>Vibrionales</taxon>
        <taxon>Vibrionaceae</taxon>
        <taxon>Vibrio</taxon>
    </lineage>
</organism>
<keyword evidence="2" id="KW-0067">ATP-binding</keyword>
<reference evidence="2 3" key="1">
    <citation type="submission" date="2017-11" db="EMBL/GenBank/DDBJ databases">
        <title>Population delineation of vibrios coincides with oyster pathogenicity.</title>
        <authorList>
            <person name="Bruto M."/>
            <person name="Labreuche Y."/>
            <person name="James A."/>
            <person name="Piel D."/>
            <person name="Chenivesse S."/>
            <person name="Petton B."/>
            <person name="Polz M.F."/>
            <person name="Le Roux F."/>
        </authorList>
    </citation>
    <scope>NUCLEOTIDE SEQUENCE [LARGE SCALE GENOMIC DNA]</scope>
    <source>
        <strain evidence="2 3">FF_144</strain>
    </source>
</reference>
<comment type="caution">
    <text evidence="2">The sequence shown here is derived from an EMBL/GenBank/DDBJ whole genome shotgun (WGS) entry which is preliminary data.</text>
</comment>
<protein>
    <submittedName>
        <fullName evidence="2">ABC transporter ATP-binding protein</fullName>
    </submittedName>
</protein>
<dbReference type="PANTHER" id="PTHR40396">
    <property type="entry name" value="ATPASE-LIKE PROTEIN"/>
    <property type="match status" value="1"/>
</dbReference>
<dbReference type="Proteomes" id="UP000244197">
    <property type="component" value="Unassembled WGS sequence"/>
</dbReference>
<dbReference type="Gene3D" id="3.40.50.300">
    <property type="entry name" value="P-loop containing nucleotide triphosphate hydrolases"/>
    <property type="match status" value="1"/>
</dbReference>
<dbReference type="InterPro" id="IPR027417">
    <property type="entry name" value="P-loop_NTPase"/>
</dbReference>
<dbReference type="PIRSF" id="PIRSF029347">
    <property type="entry name" value="RecF"/>
    <property type="match status" value="1"/>
</dbReference>
<proteinExistence type="predicted"/>
<feature type="domain" description="ATPase AAA-type core" evidence="1">
    <location>
        <begin position="25"/>
        <end position="321"/>
    </location>
</feature>
<gene>
    <name evidence="2" type="ORF">CWO07_09200</name>
</gene>
<name>A0A2T5EWX1_VIBSP</name>
<dbReference type="InterPro" id="IPR003959">
    <property type="entry name" value="ATPase_AAA_core"/>
</dbReference>
<dbReference type="InterPro" id="IPR014555">
    <property type="entry name" value="RecF-like"/>
</dbReference>
<dbReference type="EMBL" id="PIFK01000015">
    <property type="protein sequence ID" value="PTP36315.1"/>
    <property type="molecule type" value="Genomic_DNA"/>
</dbReference>
<dbReference type="GO" id="GO:0005524">
    <property type="term" value="F:ATP binding"/>
    <property type="evidence" value="ECO:0007669"/>
    <property type="project" value="UniProtKB-KW"/>
</dbReference>
<dbReference type="GO" id="GO:0016887">
    <property type="term" value="F:ATP hydrolysis activity"/>
    <property type="evidence" value="ECO:0007669"/>
    <property type="project" value="InterPro"/>
</dbReference>
<keyword evidence="2" id="KW-0547">Nucleotide-binding</keyword>
<dbReference type="AlphaFoldDB" id="A0A2T5EWX1"/>
<dbReference type="SUPFAM" id="SSF52540">
    <property type="entry name" value="P-loop containing nucleoside triphosphate hydrolases"/>
    <property type="match status" value="1"/>
</dbReference>
<accession>A0A2T5EWX1</accession>
<sequence>MNIELLHIQGYKSIADLRMENVDPFAIIAGSNGSGKSNLVDALAFLGTYVEFGVKTAMQHFGGYSNIHCFKLDEEQRTTIKFELKIEINSVKYHYSLGLFHLDSDASLSEHLTVDGKTIISRKVGEAPLVNTNDLADTLNSYNLPKQTSALLFLPDSGLYHFLTNIKVFRFDPLAAKEPNATSTDASELDIHGRNVASMLAELEKDEDFREQITEWMELLVPNMEKVTTEQQRLDGTTVITFKEEGTDKKFPANLISDGTIYALCILTALFSRSNTLGLTIIEEPERGIHPKAIAELISAIRDTATNQHPFFVTTHSESVVRCAKTSELWLSNKANGKTEIKNAALQTNGIDLGDMPLDKAWLMNMFSGGSPW</sequence>
<dbReference type="RefSeq" id="WP_108187612.1">
    <property type="nucleotide sequence ID" value="NZ_PIFK01000015.1"/>
</dbReference>
<dbReference type="Pfam" id="PF13304">
    <property type="entry name" value="AAA_21"/>
    <property type="match status" value="1"/>
</dbReference>